<dbReference type="EMBL" id="MGDD01000011">
    <property type="protein sequence ID" value="OGL49824.1"/>
    <property type="molecule type" value="Genomic_DNA"/>
</dbReference>
<evidence type="ECO:0000313" key="1">
    <source>
        <dbReference type="EMBL" id="OGL49824.1"/>
    </source>
</evidence>
<reference evidence="1 2" key="1">
    <citation type="journal article" date="2016" name="Nat. Commun.">
        <title>Thousands of microbial genomes shed light on interconnected biogeochemical processes in an aquifer system.</title>
        <authorList>
            <person name="Anantharaman K."/>
            <person name="Brown C.T."/>
            <person name="Hug L.A."/>
            <person name="Sharon I."/>
            <person name="Castelle C.J."/>
            <person name="Probst A.J."/>
            <person name="Thomas B.C."/>
            <person name="Singh A."/>
            <person name="Wilkins M.J."/>
            <person name="Karaoz U."/>
            <person name="Brodie E.L."/>
            <person name="Williams K.H."/>
            <person name="Hubbard S.S."/>
            <person name="Banfield J.F."/>
        </authorList>
    </citation>
    <scope>NUCLEOTIDE SEQUENCE [LARGE SCALE GENOMIC DNA]</scope>
</reference>
<protein>
    <submittedName>
        <fullName evidence="1">Uncharacterized protein</fullName>
    </submittedName>
</protein>
<evidence type="ECO:0000313" key="2">
    <source>
        <dbReference type="Proteomes" id="UP000179266"/>
    </source>
</evidence>
<gene>
    <name evidence="1" type="ORF">A2161_19215</name>
</gene>
<dbReference type="Proteomes" id="UP000179266">
    <property type="component" value="Unassembled WGS sequence"/>
</dbReference>
<sequence length="76" mass="8794">MLNLEIKKVIKSWPKISTFVFVPHNDKEYNRLVKLLDDLIDEVGEDENHPLASLMDLLGSLIEKYENEHVSELTDA</sequence>
<dbReference type="AlphaFoldDB" id="A0A1F7S998"/>
<name>A0A1F7S998_9BACT</name>
<accession>A0A1F7S998</accession>
<comment type="caution">
    <text evidence="1">The sequence shown here is derived from an EMBL/GenBank/DDBJ whole genome shotgun (WGS) entry which is preliminary data.</text>
</comment>
<organism evidence="1 2">
    <name type="scientific">Candidatus Schekmanbacteria bacterium RBG_13_48_7</name>
    <dbReference type="NCBI Taxonomy" id="1817878"/>
    <lineage>
        <taxon>Bacteria</taxon>
        <taxon>Candidatus Schekmaniibacteriota</taxon>
    </lineage>
</organism>
<proteinExistence type="predicted"/>